<protein>
    <submittedName>
        <fullName evidence="3">Uncharacterized protein</fullName>
    </submittedName>
</protein>
<reference evidence="3" key="1">
    <citation type="submission" date="2021-01" db="EMBL/GenBank/DDBJ databases">
        <authorList>
            <person name="Corre E."/>
            <person name="Pelletier E."/>
            <person name="Niang G."/>
            <person name="Scheremetjew M."/>
            <person name="Finn R."/>
            <person name="Kale V."/>
            <person name="Holt S."/>
            <person name="Cochrane G."/>
            <person name="Meng A."/>
            <person name="Brown T."/>
            <person name="Cohen L."/>
        </authorList>
    </citation>
    <scope>NUCLEOTIDE SEQUENCE</scope>
    <source>
        <strain evidence="3">RCC1871</strain>
    </source>
</reference>
<evidence type="ECO:0000313" key="3">
    <source>
        <dbReference type="EMBL" id="CAE0191955.1"/>
    </source>
</evidence>
<name>A0A7S3FSC5_9CHLO</name>
<feature type="compositionally biased region" description="Low complexity" evidence="1">
    <location>
        <begin position="79"/>
        <end position="90"/>
    </location>
</feature>
<keyword evidence="2" id="KW-0472">Membrane</keyword>
<dbReference type="AlphaFoldDB" id="A0A7S3FSC5"/>
<dbReference type="EMBL" id="HBHZ01006508">
    <property type="protein sequence ID" value="CAE0191955.1"/>
    <property type="molecule type" value="Transcribed_RNA"/>
</dbReference>
<proteinExistence type="predicted"/>
<feature type="region of interest" description="Disordered" evidence="1">
    <location>
        <begin position="79"/>
        <end position="158"/>
    </location>
</feature>
<keyword evidence="2" id="KW-0812">Transmembrane</keyword>
<sequence length="158" mass="16574">MLFPPASPQKTYFFFFLFIMALVPSFTTHETTGTAPFAAPFATTTPASTVSLAACTIPLLTFFPASLLMASLKASATLGGSVSTSSSLSSNLGRGKEGRSVSFPCAGPLKKKKRERERNSPAHEKLKPARRVAGAEFAGPGRGGRVLPDATAPLQVGR</sequence>
<gene>
    <name evidence="3" type="ORF">CROS1456_LOCUS5045</name>
</gene>
<feature type="transmembrane region" description="Helical" evidence="2">
    <location>
        <begin position="12"/>
        <end position="29"/>
    </location>
</feature>
<keyword evidence="2" id="KW-1133">Transmembrane helix</keyword>
<accession>A0A7S3FSC5</accession>
<evidence type="ECO:0000256" key="1">
    <source>
        <dbReference type="SAM" id="MobiDB-lite"/>
    </source>
</evidence>
<evidence type="ECO:0000256" key="2">
    <source>
        <dbReference type="SAM" id="Phobius"/>
    </source>
</evidence>
<feature type="compositionally biased region" description="Basic and acidic residues" evidence="1">
    <location>
        <begin position="116"/>
        <end position="127"/>
    </location>
</feature>
<feature type="transmembrane region" description="Helical" evidence="2">
    <location>
        <begin position="49"/>
        <end position="70"/>
    </location>
</feature>
<organism evidence="3">
    <name type="scientific">Chloropicon roscoffensis</name>
    <dbReference type="NCBI Taxonomy" id="1461544"/>
    <lineage>
        <taxon>Eukaryota</taxon>
        <taxon>Viridiplantae</taxon>
        <taxon>Chlorophyta</taxon>
        <taxon>Chloropicophyceae</taxon>
        <taxon>Chloropicales</taxon>
        <taxon>Chloropicaceae</taxon>
        <taxon>Chloropicon</taxon>
    </lineage>
</organism>